<evidence type="ECO:0000256" key="10">
    <source>
        <dbReference type="ARBA" id="ARBA00023146"/>
    </source>
</evidence>
<keyword evidence="6" id="KW-0547">Nucleotide-binding</keyword>
<accession>A0A1J5PC38</accession>
<evidence type="ECO:0000256" key="11">
    <source>
        <dbReference type="SAM" id="Coils"/>
    </source>
</evidence>
<evidence type="ECO:0000256" key="9">
    <source>
        <dbReference type="ARBA" id="ARBA00022917"/>
    </source>
</evidence>
<dbReference type="InterPro" id="IPR003156">
    <property type="entry name" value="DHHA1_dom"/>
</dbReference>
<evidence type="ECO:0000256" key="1">
    <source>
        <dbReference type="ARBA" id="ARBA00008226"/>
    </source>
</evidence>
<organism evidence="13">
    <name type="scientific">mine drainage metagenome</name>
    <dbReference type="NCBI Taxonomy" id="410659"/>
    <lineage>
        <taxon>unclassified sequences</taxon>
        <taxon>metagenomes</taxon>
        <taxon>ecological metagenomes</taxon>
    </lineage>
</organism>
<keyword evidence="5 13" id="KW-0436">Ligase</keyword>
<proteinExistence type="inferred from homology"/>
<evidence type="ECO:0000256" key="6">
    <source>
        <dbReference type="ARBA" id="ARBA00022741"/>
    </source>
</evidence>
<evidence type="ECO:0000259" key="12">
    <source>
        <dbReference type="SMART" id="SM00863"/>
    </source>
</evidence>
<dbReference type="InterPro" id="IPR018163">
    <property type="entry name" value="Thr/Ala-tRNA-synth_IIc_edit"/>
</dbReference>
<dbReference type="Gene3D" id="6.10.250.550">
    <property type="match status" value="1"/>
</dbReference>
<keyword evidence="8" id="KW-0694">RNA-binding</keyword>
<feature type="domain" description="Threonyl/alanyl tRNA synthetase SAD" evidence="12">
    <location>
        <begin position="1"/>
        <end position="43"/>
    </location>
</feature>
<dbReference type="GO" id="GO:0000049">
    <property type="term" value="F:tRNA binding"/>
    <property type="evidence" value="ECO:0007669"/>
    <property type="project" value="UniProtKB-KW"/>
</dbReference>
<dbReference type="GO" id="GO:0004813">
    <property type="term" value="F:alanine-tRNA ligase activity"/>
    <property type="evidence" value="ECO:0007669"/>
    <property type="project" value="UniProtKB-EC"/>
</dbReference>
<keyword evidence="7" id="KW-0067">ATP-binding</keyword>
<dbReference type="GO" id="GO:0005829">
    <property type="term" value="C:cytosol"/>
    <property type="evidence" value="ECO:0007669"/>
    <property type="project" value="TreeGrafter"/>
</dbReference>
<dbReference type="GO" id="GO:0005524">
    <property type="term" value="F:ATP binding"/>
    <property type="evidence" value="ECO:0007669"/>
    <property type="project" value="UniProtKB-KW"/>
</dbReference>
<keyword evidence="9" id="KW-0648">Protein biosynthesis</keyword>
<evidence type="ECO:0000256" key="4">
    <source>
        <dbReference type="ARBA" id="ARBA00022555"/>
    </source>
</evidence>
<reference evidence="13" key="1">
    <citation type="submission" date="2016-10" db="EMBL/GenBank/DDBJ databases">
        <title>Sequence of Gallionella enrichment culture.</title>
        <authorList>
            <person name="Poehlein A."/>
            <person name="Muehling M."/>
            <person name="Daniel R."/>
        </authorList>
    </citation>
    <scope>NUCLEOTIDE SEQUENCE</scope>
</reference>
<keyword evidence="4" id="KW-0820">tRNA-binding</keyword>
<comment type="similarity">
    <text evidence="1">Belongs to the class-II aminoacyl-tRNA synthetase family.</text>
</comment>
<dbReference type="GO" id="GO:0006419">
    <property type="term" value="P:alanyl-tRNA aminoacylation"/>
    <property type="evidence" value="ECO:0007669"/>
    <property type="project" value="TreeGrafter"/>
</dbReference>
<keyword evidence="11" id="KW-0175">Coiled coil</keyword>
<dbReference type="AlphaFoldDB" id="A0A1J5PC38"/>
<dbReference type="Pfam" id="PF07973">
    <property type="entry name" value="tRNA_SAD"/>
    <property type="match status" value="1"/>
</dbReference>
<dbReference type="EC" id="6.1.1.7" evidence="2"/>
<evidence type="ECO:0000256" key="8">
    <source>
        <dbReference type="ARBA" id="ARBA00022884"/>
    </source>
</evidence>
<comment type="caution">
    <text evidence="13">The sequence shown here is derived from an EMBL/GenBank/DDBJ whole genome shotgun (WGS) entry which is preliminary data.</text>
</comment>
<dbReference type="GO" id="GO:0002161">
    <property type="term" value="F:aminoacyl-tRNA deacylase activity"/>
    <property type="evidence" value="ECO:0007669"/>
    <property type="project" value="TreeGrafter"/>
</dbReference>
<dbReference type="Gene3D" id="3.10.310.40">
    <property type="match status" value="1"/>
</dbReference>
<dbReference type="EMBL" id="MLJW01007377">
    <property type="protein sequence ID" value="OIQ65375.1"/>
    <property type="molecule type" value="Genomic_DNA"/>
</dbReference>
<dbReference type="SUPFAM" id="SSF55186">
    <property type="entry name" value="ThrRS/AlaRS common domain"/>
    <property type="match status" value="1"/>
</dbReference>
<dbReference type="InterPro" id="IPR012947">
    <property type="entry name" value="tRNA_SAD"/>
</dbReference>
<sequence>MRVLDIGNSRELCGGTHVARTGDIGLFKIAFEGGVAAGIRRVEAITGMNALDFVQQQNALLSRLARTLKAPAEESVAKVEQLLEQQRQLDKDIAHLKAQQAAAQGDAMLSQAIAIGGTQVLLARMDGLDAKGLREAVDRIKSKLKTAVVLLVSREGDKVQLAAGVSADRIGQIKAGDLVSAAAQAVGGKGGGRPDFAMAGGTQPAHIELALTQARALLQQRLGA</sequence>
<dbReference type="Gene3D" id="3.30.980.10">
    <property type="entry name" value="Threonyl-trna Synthetase, Chain A, domain 2"/>
    <property type="match status" value="1"/>
</dbReference>
<protein>
    <recommendedName>
        <fullName evidence="3">Alanine--tRNA ligase</fullName>
        <ecNumber evidence="2">6.1.1.7</ecNumber>
    </recommendedName>
</protein>
<dbReference type="Gene3D" id="3.30.54.20">
    <property type="match status" value="1"/>
</dbReference>
<dbReference type="InterPro" id="IPR050058">
    <property type="entry name" value="Ala-tRNA_ligase"/>
</dbReference>
<dbReference type="PANTHER" id="PTHR11777:SF9">
    <property type="entry name" value="ALANINE--TRNA LIGASE, CYTOPLASMIC"/>
    <property type="match status" value="1"/>
</dbReference>
<dbReference type="FunFam" id="3.10.310.40:FF:000001">
    <property type="entry name" value="Alanine--tRNA ligase"/>
    <property type="match status" value="1"/>
</dbReference>
<feature type="coiled-coil region" evidence="11">
    <location>
        <begin position="72"/>
        <end position="99"/>
    </location>
</feature>
<dbReference type="PANTHER" id="PTHR11777">
    <property type="entry name" value="ALANYL-TRNA SYNTHETASE"/>
    <property type="match status" value="1"/>
</dbReference>
<evidence type="ECO:0000313" key="13">
    <source>
        <dbReference type="EMBL" id="OIQ65375.1"/>
    </source>
</evidence>
<dbReference type="SMART" id="SM00863">
    <property type="entry name" value="tRNA_SAD"/>
    <property type="match status" value="1"/>
</dbReference>
<gene>
    <name evidence="13" type="primary">alaS_15</name>
    <name evidence="13" type="ORF">GALL_530680</name>
</gene>
<evidence type="ECO:0000256" key="3">
    <source>
        <dbReference type="ARBA" id="ARBA00017959"/>
    </source>
</evidence>
<evidence type="ECO:0000256" key="7">
    <source>
        <dbReference type="ARBA" id="ARBA00022840"/>
    </source>
</evidence>
<dbReference type="Pfam" id="PF02272">
    <property type="entry name" value="DHHA1"/>
    <property type="match status" value="1"/>
</dbReference>
<evidence type="ECO:0000256" key="5">
    <source>
        <dbReference type="ARBA" id="ARBA00022598"/>
    </source>
</evidence>
<evidence type="ECO:0000256" key="2">
    <source>
        <dbReference type="ARBA" id="ARBA00013168"/>
    </source>
</evidence>
<name>A0A1J5PC38_9ZZZZ</name>
<keyword evidence="10" id="KW-0030">Aminoacyl-tRNA synthetase</keyword>